<dbReference type="InterPro" id="IPR029068">
    <property type="entry name" value="Glyas_Bleomycin-R_OHBP_Dase"/>
</dbReference>
<organism evidence="3 4">
    <name type="scientific">Rubricoccus marinus</name>
    <dbReference type="NCBI Taxonomy" id="716817"/>
    <lineage>
        <taxon>Bacteria</taxon>
        <taxon>Pseudomonadati</taxon>
        <taxon>Rhodothermota</taxon>
        <taxon>Rhodothermia</taxon>
        <taxon>Rhodothermales</taxon>
        <taxon>Rubricoccaceae</taxon>
        <taxon>Rubricoccus</taxon>
    </lineage>
</organism>
<feature type="region of interest" description="Disordered" evidence="1">
    <location>
        <begin position="137"/>
        <end position="162"/>
    </location>
</feature>
<dbReference type="Proteomes" id="UP000216446">
    <property type="component" value="Unassembled WGS sequence"/>
</dbReference>
<dbReference type="RefSeq" id="WP_094550873.1">
    <property type="nucleotide sequence ID" value="NZ_MQWB01000001.1"/>
</dbReference>
<dbReference type="InterPro" id="IPR050383">
    <property type="entry name" value="GlyoxalaseI/FosfomycinResist"/>
</dbReference>
<dbReference type="InterPro" id="IPR004360">
    <property type="entry name" value="Glyas_Fos-R_dOase_dom"/>
</dbReference>
<dbReference type="InParanoid" id="A0A259U313"/>
<accession>A0A259U313</accession>
<dbReference type="OrthoDB" id="9792626at2"/>
<proteinExistence type="predicted"/>
<protein>
    <recommendedName>
        <fullName evidence="2">VOC domain-containing protein</fullName>
    </recommendedName>
</protein>
<dbReference type="Gene3D" id="3.10.180.10">
    <property type="entry name" value="2,3-Dihydroxybiphenyl 1,2-Dioxygenase, domain 1"/>
    <property type="match status" value="1"/>
</dbReference>
<evidence type="ECO:0000259" key="2">
    <source>
        <dbReference type="PROSITE" id="PS51819"/>
    </source>
</evidence>
<dbReference type="EMBL" id="MQWB01000001">
    <property type="protein sequence ID" value="OZC04423.1"/>
    <property type="molecule type" value="Genomic_DNA"/>
</dbReference>
<reference evidence="3 4" key="1">
    <citation type="submission" date="2016-11" db="EMBL/GenBank/DDBJ databases">
        <title>Study of marine rhodopsin-containing bacteria.</title>
        <authorList>
            <person name="Yoshizawa S."/>
            <person name="Kumagai Y."/>
            <person name="Kogure K."/>
        </authorList>
    </citation>
    <scope>NUCLEOTIDE SEQUENCE [LARGE SCALE GENOMIC DNA]</scope>
    <source>
        <strain evidence="3 4">SG-29</strain>
    </source>
</reference>
<dbReference type="PROSITE" id="PS51819">
    <property type="entry name" value="VOC"/>
    <property type="match status" value="1"/>
</dbReference>
<dbReference type="SUPFAM" id="SSF54593">
    <property type="entry name" value="Glyoxalase/Bleomycin resistance protein/Dihydroxybiphenyl dioxygenase"/>
    <property type="match status" value="1"/>
</dbReference>
<name>A0A259U313_9BACT</name>
<evidence type="ECO:0000313" key="4">
    <source>
        <dbReference type="Proteomes" id="UP000216446"/>
    </source>
</evidence>
<dbReference type="AlphaFoldDB" id="A0A259U313"/>
<gene>
    <name evidence="3" type="ORF">BSZ36_16405</name>
</gene>
<evidence type="ECO:0000256" key="1">
    <source>
        <dbReference type="SAM" id="MobiDB-lite"/>
    </source>
</evidence>
<sequence>MPARLGHLRLNVADLDRMAQFYCDALGLSVRERATDEESHYAFLTDTQPIPGGAQDGMHHRLVLRQSREASGEPLAESTRLDHFAWEVDSEAELLAFVERLREMGCETDLQEAQIAWQCYFHDPEGNKLEVYTDRRKRPGGNPLWQGQQENLTLKRLREAGG</sequence>
<comment type="caution">
    <text evidence="3">The sequence shown here is derived from an EMBL/GenBank/DDBJ whole genome shotgun (WGS) entry which is preliminary data.</text>
</comment>
<feature type="domain" description="VOC" evidence="2">
    <location>
        <begin position="4"/>
        <end position="134"/>
    </location>
</feature>
<dbReference type="InterPro" id="IPR037523">
    <property type="entry name" value="VOC_core"/>
</dbReference>
<keyword evidence="4" id="KW-1185">Reference proteome</keyword>
<dbReference type="PANTHER" id="PTHR21366">
    <property type="entry name" value="GLYOXALASE FAMILY PROTEIN"/>
    <property type="match status" value="1"/>
</dbReference>
<dbReference type="Pfam" id="PF00903">
    <property type="entry name" value="Glyoxalase"/>
    <property type="match status" value="1"/>
</dbReference>
<evidence type="ECO:0000313" key="3">
    <source>
        <dbReference type="EMBL" id="OZC04423.1"/>
    </source>
</evidence>